<comment type="similarity">
    <text evidence="1 4">Belongs to the FGGY kinase family.</text>
</comment>
<keyword evidence="8" id="KW-1185">Reference proteome</keyword>
<organism evidence="7 8">
    <name type="scientific">Lapidilactobacillus gannanensis</name>
    <dbReference type="NCBI Taxonomy" id="2486002"/>
    <lineage>
        <taxon>Bacteria</taxon>
        <taxon>Bacillati</taxon>
        <taxon>Bacillota</taxon>
        <taxon>Bacilli</taxon>
        <taxon>Lactobacillales</taxon>
        <taxon>Lactobacillaceae</taxon>
        <taxon>Lapidilactobacillus</taxon>
    </lineage>
</organism>
<evidence type="ECO:0000256" key="3">
    <source>
        <dbReference type="ARBA" id="ARBA00022777"/>
    </source>
</evidence>
<dbReference type="InterPro" id="IPR000577">
    <property type="entry name" value="Carb_kinase_FGGY"/>
</dbReference>
<dbReference type="PIRSF" id="PIRSF000538">
    <property type="entry name" value="GlpK"/>
    <property type="match status" value="1"/>
</dbReference>
<dbReference type="EC" id="2.7.1.12" evidence="7"/>
<dbReference type="InterPro" id="IPR018485">
    <property type="entry name" value="FGGY_C"/>
</dbReference>
<feature type="domain" description="Carbohydrate kinase FGGY N-terminal" evidence="5">
    <location>
        <begin position="1"/>
        <end position="244"/>
    </location>
</feature>
<dbReference type="GO" id="GO:0046316">
    <property type="term" value="F:gluconokinase activity"/>
    <property type="evidence" value="ECO:0007669"/>
    <property type="project" value="UniProtKB-EC"/>
</dbReference>
<reference evidence="8" key="1">
    <citation type="journal article" date="2019" name="Int. J. Syst. Evol. Microbiol.">
        <title>The Global Catalogue of Microorganisms (GCM) 10K type strain sequencing project: providing services to taxonomists for standard genome sequencing and annotation.</title>
        <authorList>
            <consortium name="The Broad Institute Genomics Platform"/>
            <consortium name="The Broad Institute Genome Sequencing Center for Infectious Disease"/>
            <person name="Wu L."/>
            <person name="Ma J."/>
        </authorList>
    </citation>
    <scope>NUCLEOTIDE SEQUENCE [LARGE SCALE GENOMIC DNA]</scope>
    <source>
        <strain evidence="8">CCM 8937</strain>
    </source>
</reference>
<dbReference type="InterPro" id="IPR018484">
    <property type="entry name" value="FGGY_N"/>
</dbReference>
<dbReference type="Gene3D" id="3.30.420.40">
    <property type="match status" value="2"/>
</dbReference>
<protein>
    <submittedName>
        <fullName evidence="7">Gluconokinase</fullName>
        <ecNumber evidence="7">2.7.1.12</ecNumber>
    </submittedName>
</protein>
<keyword evidence="3 4" id="KW-0418">Kinase</keyword>
<dbReference type="PANTHER" id="PTHR43095:SF2">
    <property type="entry name" value="GLUCONOKINASE"/>
    <property type="match status" value="1"/>
</dbReference>
<gene>
    <name evidence="7" type="ORF">ACFQ4R_07170</name>
</gene>
<evidence type="ECO:0000259" key="6">
    <source>
        <dbReference type="Pfam" id="PF02782"/>
    </source>
</evidence>
<dbReference type="PROSITE" id="PS00445">
    <property type="entry name" value="FGGY_KINASES_2"/>
    <property type="match status" value="1"/>
</dbReference>
<dbReference type="Pfam" id="PF02782">
    <property type="entry name" value="FGGY_C"/>
    <property type="match status" value="1"/>
</dbReference>
<evidence type="ECO:0000256" key="1">
    <source>
        <dbReference type="ARBA" id="ARBA00009156"/>
    </source>
</evidence>
<evidence type="ECO:0000256" key="4">
    <source>
        <dbReference type="RuleBase" id="RU003733"/>
    </source>
</evidence>
<dbReference type="EMBL" id="JBHTOH010000062">
    <property type="protein sequence ID" value="MFD1411364.1"/>
    <property type="molecule type" value="Genomic_DNA"/>
</dbReference>
<dbReference type="RefSeq" id="WP_379880667.1">
    <property type="nucleotide sequence ID" value="NZ_JBHTOH010000062.1"/>
</dbReference>
<dbReference type="InterPro" id="IPR018483">
    <property type="entry name" value="Carb_kinase_FGGY_CS"/>
</dbReference>
<evidence type="ECO:0000313" key="8">
    <source>
        <dbReference type="Proteomes" id="UP001597191"/>
    </source>
</evidence>
<evidence type="ECO:0000256" key="2">
    <source>
        <dbReference type="ARBA" id="ARBA00022679"/>
    </source>
</evidence>
<evidence type="ECO:0000259" key="5">
    <source>
        <dbReference type="Pfam" id="PF00370"/>
    </source>
</evidence>
<comment type="caution">
    <text evidence="7">The sequence shown here is derived from an EMBL/GenBank/DDBJ whole genome shotgun (WGS) entry which is preliminary data.</text>
</comment>
<dbReference type="PANTHER" id="PTHR43095">
    <property type="entry name" value="SUGAR KINASE"/>
    <property type="match status" value="1"/>
</dbReference>
<proteinExistence type="inferred from homology"/>
<name>A0ABW4BN78_9LACO</name>
<sequence>MIIGLDVGTTNTKAVLFDQTGKTWASAKSGYALAQRQPGYAEQDPVAILAAVKQTVQQVGQQAQQAGWPIEALVISTVMHSVLLLDQQHQPLTPVITWADNRSAAIAHEWQQDQQATAIYQRTGTPVHPMTPLCKLRWLQLRQPALYQSASYISDLKSYLCWHLTQEFVIDTSLASATGLYNWQREAWDDALLDLLQITPQQMPKIVPITQQLSLTQQMATALSLPTNLPIVVGASDGALSNLGLATSQAEQIALTIGTSGAVRIISEQPHLDPAGRLFCYQLRKNQWLIGGPVNNGGLVLQWAEQNLATPTTKHYQPLWQMASESPAGAHGLLFYPYLNGERAPLWDATASGSFIGLTQRHQRADMLRSVLEGVTLNLSVVYQQITALTGPVTAIHAAGGFAQSTLWCQLVADVFGQNVVIPTQVESSSLGAAIVGWQSLRNDPNFSIPLQSTRNYQPQPENQQIYQELLPLWQKLGQNLTQQYQTIAHWQQHLDNQ</sequence>
<dbReference type="CDD" id="cd07770">
    <property type="entry name" value="ASKHA_NBD_FGGY_GntK"/>
    <property type="match status" value="1"/>
</dbReference>
<keyword evidence="2 4" id="KW-0808">Transferase</keyword>
<dbReference type="SUPFAM" id="SSF53067">
    <property type="entry name" value="Actin-like ATPase domain"/>
    <property type="match status" value="2"/>
</dbReference>
<dbReference type="InterPro" id="IPR050406">
    <property type="entry name" value="FGGY_Carb_Kinase"/>
</dbReference>
<dbReference type="Pfam" id="PF00370">
    <property type="entry name" value="FGGY_N"/>
    <property type="match status" value="1"/>
</dbReference>
<dbReference type="InterPro" id="IPR043129">
    <property type="entry name" value="ATPase_NBD"/>
</dbReference>
<evidence type="ECO:0000313" key="7">
    <source>
        <dbReference type="EMBL" id="MFD1411364.1"/>
    </source>
</evidence>
<dbReference type="Proteomes" id="UP001597191">
    <property type="component" value="Unassembled WGS sequence"/>
</dbReference>
<accession>A0ABW4BN78</accession>
<feature type="domain" description="Carbohydrate kinase FGGY C-terminal" evidence="6">
    <location>
        <begin position="254"/>
        <end position="437"/>
    </location>
</feature>